<dbReference type="STRING" id="768671.ThimaDRAFT_0966"/>
<dbReference type="eggNOG" id="COG3203">
    <property type="taxonomic scope" value="Bacteria"/>
</dbReference>
<dbReference type="Proteomes" id="UP000005459">
    <property type="component" value="Unassembled WGS sequence"/>
</dbReference>
<evidence type="ECO:0000313" key="3">
    <source>
        <dbReference type="Proteomes" id="UP000005459"/>
    </source>
</evidence>
<keyword evidence="1" id="KW-0732">Signal</keyword>
<organism evidence="2 3">
    <name type="scientific">Thiocapsa marina 5811</name>
    <dbReference type="NCBI Taxonomy" id="768671"/>
    <lineage>
        <taxon>Bacteria</taxon>
        <taxon>Pseudomonadati</taxon>
        <taxon>Pseudomonadota</taxon>
        <taxon>Gammaproteobacteria</taxon>
        <taxon>Chromatiales</taxon>
        <taxon>Chromatiaceae</taxon>
        <taxon>Thiocapsa</taxon>
    </lineage>
</organism>
<keyword evidence="3" id="KW-1185">Reference proteome</keyword>
<evidence type="ECO:0000256" key="1">
    <source>
        <dbReference type="SAM" id="SignalP"/>
    </source>
</evidence>
<proteinExistence type="predicted"/>
<dbReference type="SUPFAM" id="SSF56935">
    <property type="entry name" value="Porins"/>
    <property type="match status" value="1"/>
</dbReference>
<dbReference type="Gene3D" id="2.40.160.10">
    <property type="entry name" value="Porin"/>
    <property type="match status" value="1"/>
</dbReference>
<evidence type="ECO:0008006" key="4">
    <source>
        <dbReference type="Google" id="ProtNLM"/>
    </source>
</evidence>
<dbReference type="InterPro" id="IPR023614">
    <property type="entry name" value="Porin_dom_sf"/>
</dbReference>
<sequence length="397" mass="44211">MNRKRLIAALVASLWGSPTPAQSVWNDFQIHGFGAQAVLKTSDNRWFGDSDQTSFDFTELGVNASLRVLPELLVAGQVLARRAGGMSEGTPAIDYALADISLLDSPQHGVHVRLGRIKNPLGLYNETRDVPFTHPGIFLPQVVYFDRVRNLVLSSDGAALFGETTTDFGTFSGTLVYGQSLVDENVEWSYLNGNFPGDIAPDGNSWIGSAWFTSSSQRLKLGLSGAALALRFRPDRDVAWTLDSGTTDILYWIASAQYRAEDWSLTAEYAREPLQWRSYGPAFPDRKAVGEGYYVQATYRVRPPLQLMLTYQEGFADRQDREGNALSAATGGLAPAFSGFSKIWSLGLRWDIDEHWMVRAEYQHNEGTFILSPRENPDPDALAKYWNLFGLQVVFRF</sequence>
<name>F9U8A8_9GAMM</name>
<reference evidence="2 3" key="1">
    <citation type="submission" date="2011-06" db="EMBL/GenBank/DDBJ databases">
        <title>The draft genome of Thiocapsa marina 5811.</title>
        <authorList>
            <consortium name="US DOE Joint Genome Institute (JGI-PGF)"/>
            <person name="Lucas S."/>
            <person name="Han J."/>
            <person name="Cheng J.-F."/>
            <person name="Goodwin L."/>
            <person name="Pitluck S."/>
            <person name="Peters L."/>
            <person name="Land M.L."/>
            <person name="Hauser L."/>
            <person name="Vogl K."/>
            <person name="Liu Z."/>
            <person name="Imhoff J."/>
            <person name="Thiel V."/>
            <person name="Frigaard N.-U."/>
            <person name="Bryant D."/>
            <person name="Woyke T.J."/>
        </authorList>
    </citation>
    <scope>NUCLEOTIDE SEQUENCE [LARGE SCALE GENOMIC DNA]</scope>
    <source>
        <strain evidence="2 3">5811</strain>
    </source>
</reference>
<feature type="chain" id="PRO_5003394267" description="Porin" evidence="1">
    <location>
        <begin position="24"/>
        <end position="397"/>
    </location>
</feature>
<dbReference type="RefSeq" id="WP_007191843.1">
    <property type="nucleotide sequence ID" value="NZ_AFWV01000003.1"/>
</dbReference>
<dbReference type="PATRIC" id="fig|768671.3.peg.1031"/>
<evidence type="ECO:0000313" key="2">
    <source>
        <dbReference type="EMBL" id="EGV19520.1"/>
    </source>
</evidence>
<dbReference type="AlphaFoldDB" id="F9U8A8"/>
<protein>
    <recommendedName>
        <fullName evidence="4">Porin</fullName>
    </recommendedName>
</protein>
<dbReference type="EMBL" id="AFWV01000003">
    <property type="protein sequence ID" value="EGV19520.1"/>
    <property type="molecule type" value="Genomic_DNA"/>
</dbReference>
<feature type="signal peptide" evidence="1">
    <location>
        <begin position="1"/>
        <end position="23"/>
    </location>
</feature>
<gene>
    <name evidence="2" type="ORF">ThimaDRAFT_0966</name>
</gene>
<accession>F9U8A8</accession>